<dbReference type="Proteomes" id="UP000664218">
    <property type="component" value="Unassembled WGS sequence"/>
</dbReference>
<keyword evidence="3" id="KW-0963">Cytoplasm</keyword>
<evidence type="ECO:0000256" key="4">
    <source>
        <dbReference type="ARBA" id="ARBA00022598"/>
    </source>
</evidence>
<dbReference type="GO" id="GO:0071555">
    <property type="term" value="P:cell wall organization"/>
    <property type="evidence" value="ECO:0007669"/>
    <property type="project" value="UniProtKB-KW"/>
</dbReference>
<comment type="caution">
    <text evidence="13">The sequence shown here is derived from an EMBL/GenBank/DDBJ whole genome shotgun (WGS) entry which is preliminary data.</text>
</comment>
<dbReference type="InterPro" id="IPR000291">
    <property type="entry name" value="D-Ala_lig_Van_CS"/>
</dbReference>
<accession>A0A939KK96</accession>
<dbReference type="AlphaFoldDB" id="A0A939KK96"/>
<evidence type="ECO:0000259" key="12">
    <source>
        <dbReference type="PROSITE" id="PS50975"/>
    </source>
</evidence>
<dbReference type="InterPro" id="IPR011095">
    <property type="entry name" value="Dala_Dala_lig_C"/>
</dbReference>
<dbReference type="RefSeq" id="WP_207600519.1">
    <property type="nucleotide sequence ID" value="NZ_JAFNJU010000011.1"/>
</dbReference>
<evidence type="ECO:0000256" key="1">
    <source>
        <dbReference type="ARBA" id="ARBA00004496"/>
    </source>
</evidence>
<dbReference type="GO" id="GO:0005737">
    <property type="term" value="C:cytoplasm"/>
    <property type="evidence" value="ECO:0007669"/>
    <property type="project" value="UniProtKB-SubCell"/>
</dbReference>
<evidence type="ECO:0000256" key="2">
    <source>
        <dbReference type="ARBA" id="ARBA00010871"/>
    </source>
</evidence>
<dbReference type="GO" id="GO:0009252">
    <property type="term" value="P:peptidoglycan biosynthetic process"/>
    <property type="evidence" value="ECO:0007669"/>
    <property type="project" value="UniProtKB-KW"/>
</dbReference>
<evidence type="ECO:0000256" key="9">
    <source>
        <dbReference type="ARBA" id="ARBA00022984"/>
    </source>
</evidence>
<dbReference type="PROSITE" id="PS00844">
    <property type="entry name" value="DALA_DALA_LIGASE_2"/>
    <property type="match status" value="1"/>
</dbReference>
<keyword evidence="5" id="KW-0479">Metal-binding</keyword>
<dbReference type="GO" id="GO:0046872">
    <property type="term" value="F:metal ion binding"/>
    <property type="evidence" value="ECO:0007669"/>
    <property type="project" value="UniProtKB-KW"/>
</dbReference>
<dbReference type="PANTHER" id="PTHR23132:SF23">
    <property type="entry name" value="D-ALANINE--D-ALANINE LIGASE B"/>
    <property type="match status" value="1"/>
</dbReference>
<keyword evidence="6 11" id="KW-0547">Nucleotide-binding</keyword>
<dbReference type="Gene3D" id="3.30.1490.20">
    <property type="entry name" value="ATP-grasp fold, A domain"/>
    <property type="match status" value="1"/>
</dbReference>
<feature type="domain" description="ATP-grasp" evidence="12">
    <location>
        <begin position="110"/>
        <end position="318"/>
    </location>
</feature>
<name>A0A939KK96_9CLOT</name>
<evidence type="ECO:0000313" key="14">
    <source>
        <dbReference type="Proteomes" id="UP000664218"/>
    </source>
</evidence>
<dbReference type="InterPro" id="IPR016185">
    <property type="entry name" value="PreATP-grasp_dom_sf"/>
</dbReference>
<keyword evidence="14" id="KW-1185">Reference proteome</keyword>
<evidence type="ECO:0000256" key="8">
    <source>
        <dbReference type="ARBA" id="ARBA00022960"/>
    </source>
</evidence>
<evidence type="ECO:0000256" key="6">
    <source>
        <dbReference type="ARBA" id="ARBA00022741"/>
    </source>
</evidence>
<dbReference type="EMBL" id="JAFNJU010000011">
    <property type="protein sequence ID" value="MBO1265993.1"/>
    <property type="molecule type" value="Genomic_DNA"/>
</dbReference>
<reference evidence="13" key="1">
    <citation type="submission" date="2021-03" db="EMBL/GenBank/DDBJ databases">
        <title>Proteiniclasticum marinus sp. nov., isolated from tidal flat sediment.</title>
        <authorList>
            <person name="Namirimu T."/>
            <person name="Yang J.-A."/>
            <person name="Yang S.-H."/>
            <person name="Kim Y.-J."/>
            <person name="Kwon K.K."/>
        </authorList>
    </citation>
    <scope>NUCLEOTIDE SEQUENCE</scope>
    <source>
        <strain evidence="13">SCR006</strain>
    </source>
</reference>
<evidence type="ECO:0000313" key="13">
    <source>
        <dbReference type="EMBL" id="MBO1265993.1"/>
    </source>
</evidence>
<sequence length="340" mass="38316">MKIAVVTDKSRAEILHNEEGFLEDSFKESVGKAVVKALKSRYDVIRIPFDQNLVERIRKERVDLVFNLCNGIEGATRLSQLPSLLEKHGIPYTGSGPLPHSIAYNKIFSGKALQASSIPTPGFFTCTKVEELSDMDLTYPLLVKPKNEGSSRGIREDSLVHNFKDLTKKVEHLLAHYDPPALINEYIDGKEFTVGVLGNGQELLTLPVMGIDFSNLPQKFSRFYSFEVKHHYDDYVRFQIPAKVERHVEEKIRATAEAAFKALGLRDYARIDMRVVDGKPYVIEVNSLPGLHREISDLVKMAKAVGIGYEDLILHIVDSAKRRYEHLSGGDYKTKVFPAV</sequence>
<dbReference type="GO" id="GO:0008360">
    <property type="term" value="P:regulation of cell shape"/>
    <property type="evidence" value="ECO:0007669"/>
    <property type="project" value="UniProtKB-KW"/>
</dbReference>
<proteinExistence type="inferred from homology"/>
<dbReference type="Gene3D" id="3.30.470.20">
    <property type="entry name" value="ATP-grasp fold, B domain"/>
    <property type="match status" value="1"/>
</dbReference>
<keyword evidence="8" id="KW-0133">Cell shape</keyword>
<evidence type="ECO:0000256" key="7">
    <source>
        <dbReference type="ARBA" id="ARBA00022840"/>
    </source>
</evidence>
<dbReference type="SUPFAM" id="SSF56059">
    <property type="entry name" value="Glutathione synthetase ATP-binding domain-like"/>
    <property type="match status" value="1"/>
</dbReference>
<dbReference type="SUPFAM" id="SSF52440">
    <property type="entry name" value="PreATP-grasp domain"/>
    <property type="match status" value="1"/>
</dbReference>
<keyword evidence="9" id="KW-0573">Peptidoglycan synthesis</keyword>
<organism evidence="13 14">
    <name type="scientific">Proteiniclasticum aestuarii</name>
    <dbReference type="NCBI Taxonomy" id="2817862"/>
    <lineage>
        <taxon>Bacteria</taxon>
        <taxon>Bacillati</taxon>
        <taxon>Bacillota</taxon>
        <taxon>Clostridia</taxon>
        <taxon>Eubacteriales</taxon>
        <taxon>Clostridiaceae</taxon>
        <taxon>Proteiniclasticum</taxon>
    </lineage>
</organism>
<keyword evidence="4" id="KW-0436">Ligase</keyword>
<dbReference type="GO" id="GO:0005524">
    <property type="term" value="F:ATP binding"/>
    <property type="evidence" value="ECO:0007669"/>
    <property type="project" value="UniProtKB-UniRule"/>
</dbReference>
<dbReference type="GO" id="GO:0008716">
    <property type="term" value="F:D-alanine-D-alanine ligase activity"/>
    <property type="evidence" value="ECO:0007669"/>
    <property type="project" value="InterPro"/>
</dbReference>
<dbReference type="PROSITE" id="PS50975">
    <property type="entry name" value="ATP_GRASP"/>
    <property type="match status" value="1"/>
</dbReference>
<dbReference type="InterPro" id="IPR011761">
    <property type="entry name" value="ATP-grasp"/>
</dbReference>
<keyword evidence="7 11" id="KW-0067">ATP-binding</keyword>
<evidence type="ECO:0000256" key="11">
    <source>
        <dbReference type="PROSITE-ProRule" id="PRU00409"/>
    </source>
</evidence>
<protein>
    <submittedName>
        <fullName evidence="13">ATP-grasp domain-containing protein</fullName>
    </submittedName>
</protein>
<dbReference type="InterPro" id="IPR013815">
    <property type="entry name" value="ATP_grasp_subdomain_1"/>
</dbReference>
<comment type="subcellular location">
    <subcellularLocation>
        <location evidence="1">Cytoplasm</location>
    </subcellularLocation>
</comment>
<gene>
    <name evidence="13" type="ORF">J3A84_13220</name>
</gene>
<evidence type="ECO:0000256" key="3">
    <source>
        <dbReference type="ARBA" id="ARBA00022490"/>
    </source>
</evidence>
<keyword evidence="10" id="KW-0961">Cell wall biogenesis/degradation</keyword>
<evidence type="ECO:0000256" key="10">
    <source>
        <dbReference type="ARBA" id="ARBA00023316"/>
    </source>
</evidence>
<dbReference type="Pfam" id="PF07478">
    <property type="entry name" value="Dala_Dala_lig_C"/>
    <property type="match status" value="1"/>
</dbReference>
<dbReference type="Gene3D" id="3.40.50.20">
    <property type="match status" value="1"/>
</dbReference>
<evidence type="ECO:0000256" key="5">
    <source>
        <dbReference type="ARBA" id="ARBA00022723"/>
    </source>
</evidence>
<comment type="similarity">
    <text evidence="2">Belongs to the D-alanine--D-alanine ligase family.</text>
</comment>
<dbReference type="PANTHER" id="PTHR23132">
    <property type="entry name" value="D-ALANINE--D-ALANINE LIGASE"/>
    <property type="match status" value="1"/>
</dbReference>